<name>A0A5S6QZD5_TRIMR</name>
<accession>A0A5S6QZD5</accession>
<evidence type="ECO:0000256" key="1">
    <source>
        <dbReference type="SAM" id="MobiDB-lite"/>
    </source>
</evidence>
<dbReference type="Proteomes" id="UP000046395">
    <property type="component" value="Unassembled WGS sequence"/>
</dbReference>
<feature type="region of interest" description="Disordered" evidence="1">
    <location>
        <begin position="220"/>
        <end position="266"/>
    </location>
</feature>
<organism evidence="2 3">
    <name type="scientific">Trichuris muris</name>
    <name type="common">Mouse whipworm</name>
    <dbReference type="NCBI Taxonomy" id="70415"/>
    <lineage>
        <taxon>Eukaryota</taxon>
        <taxon>Metazoa</taxon>
        <taxon>Ecdysozoa</taxon>
        <taxon>Nematoda</taxon>
        <taxon>Enoplea</taxon>
        <taxon>Dorylaimia</taxon>
        <taxon>Trichinellida</taxon>
        <taxon>Trichuridae</taxon>
        <taxon>Trichuris</taxon>
    </lineage>
</organism>
<sequence>MMRRSQLKGEGSARGKNDLIDLDCSPAGLPNWVAHGKAVRPLGARSLIDQTVLQMDHLPPTESTASLLAFDQSETDVFLTDSDYERLSSITFNEGTLFARVAKCPDEIVAAATRKAVRPKEETGSKELPRSLAKYQALPKFPKLKTKERQPLDATRLLNVGSFSKWFTKGSPSDVHKPSQQKSVLPTKQGGAMGFTKGSPSDVHPSQQKKVLPATQSGAKWFTKGSPSDVHKPGQQKSVLPTTQSGAKEFTKGSPSDVHKPSQQKQVIPNIQSCAKIPEDNPKVKPDRKIAKCAPVGIKKKNRRTKKGLPITSTPIYRAANPNWTISGDGFYRENKASLLRRMMINKSKAKTKQFGPRGRSCL</sequence>
<proteinExistence type="predicted"/>
<reference evidence="3" key="1">
    <citation type="submission" date="2019-12" db="UniProtKB">
        <authorList>
            <consortium name="WormBaseParasite"/>
        </authorList>
    </citation>
    <scope>IDENTIFICATION</scope>
</reference>
<evidence type="ECO:0000313" key="2">
    <source>
        <dbReference type="Proteomes" id="UP000046395"/>
    </source>
</evidence>
<keyword evidence="2" id="KW-1185">Reference proteome</keyword>
<evidence type="ECO:0000313" key="3">
    <source>
        <dbReference type="WBParaSite" id="TMUE_3000012513.1"/>
    </source>
</evidence>
<feature type="region of interest" description="Disordered" evidence="1">
    <location>
        <begin position="170"/>
        <end position="189"/>
    </location>
</feature>
<dbReference type="AlphaFoldDB" id="A0A5S6QZD5"/>
<feature type="compositionally biased region" description="Polar residues" evidence="1">
    <location>
        <begin position="235"/>
        <end position="246"/>
    </location>
</feature>
<dbReference type="WBParaSite" id="TMUE_3000012513.1">
    <property type="protein sequence ID" value="TMUE_3000012513.1"/>
    <property type="gene ID" value="WBGene00289437"/>
</dbReference>
<protein>
    <submittedName>
        <fullName evidence="3">Uncharacterized protein</fullName>
    </submittedName>
</protein>